<evidence type="ECO:0000256" key="4">
    <source>
        <dbReference type="SAM" id="MobiDB-lite"/>
    </source>
</evidence>
<keyword evidence="2" id="KW-0274">FAD</keyword>
<dbReference type="PANTHER" id="PTHR23023">
    <property type="entry name" value="DIMETHYLANILINE MONOOXYGENASE"/>
    <property type="match status" value="1"/>
</dbReference>
<evidence type="ECO:0000313" key="6">
    <source>
        <dbReference type="Proteomes" id="UP000244867"/>
    </source>
</evidence>
<evidence type="ECO:0000256" key="1">
    <source>
        <dbReference type="ARBA" id="ARBA00022630"/>
    </source>
</evidence>
<proteinExistence type="predicted"/>
<evidence type="ECO:0000313" key="5">
    <source>
        <dbReference type="EMBL" id="PUA79076.1"/>
    </source>
</evidence>
<reference evidence="5 6" key="1">
    <citation type="submission" date="2018-03" db="EMBL/GenBank/DDBJ databases">
        <authorList>
            <person name="Keele B.F."/>
        </authorList>
    </citation>
    <scope>NUCLEOTIDE SEQUENCE [LARGE SCALE GENOMIC DNA]</scope>
    <source>
        <strain evidence="5 6">IB-3</strain>
    </source>
</reference>
<dbReference type="Gene3D" id="3.50.50.60">
    <property type="entry name" value="FAD/NAD(P)-binding domain"/>
    <property type="match status" value="1"/>
</dbReference>
<gene>
    <name evidence="5" type="ORF">C7S10_21650</name>
</gene>
<dbReference type="InterPro" id="IPR050346">
    <property type="entry name" value="FMO-like"/>
</dbReference>
<dbReference type="Pfam" id="PF13450">
    <property type="entry name" value="NAD_binding_8"/>
    <property type="match status" value="1"/>
</dbReference>
<comment type="caution">
    <text evidence="5">The sequence shown here is derived from an EMBL/GenBank/DDBJ whole genome shotgun (WGS) entry which is preliminary data.</text>
</comment>
<feature type="compositionally biased region" description="Basic and acidic residues" evidence="4">
    <location>
        <begin position="468"/>
        <end position="482"/>
    </location>
</feature>
<dbReference type="OrthoDB" id="7279140at2"/>
<protein>
    <submittedName>
        <fullName evidence="5">Flavoprotein</fullName>
    </submittedName>
</protein>
<dbReference type="SUPFAM" id="SSF51905">
    <property type="entry name" value="FAD/NAD(P)-binding domain"/>
    <property type="match status" value="1"/>
</dbReference>
<keyword evidence="1" id="KW-0285">Flavoprotein</keyword>
<evidence type="ECO:0000256" key="3">
    <source>
        <dbReference type="ARBA" id="ARBA00023002"/>
    </source>
</evidence>
<dbReference type="Proteomes" id="UP000244867">
    <property type="component" value="Unassembled WGS sequence"/>
</dbReference>
<dbReference type="AlphaFoldDB" id="A0A2R7YSP8"/>
<dbReference type="EMBL" id="PYXZ01000013">
    <property type="protein sequence ID" value="PUA79076.1"/>
    <property type="molecule type" value="Genomic_DNA"/>
</dbReference>
<organism evidence="5 6">
    <name type="scientific">Nocardioides currus</name>
    <dbReference type="NCBI Taxonomy" id="2133958"/>
    <lineage>
        <taxon>Bacteria</taxon>
        <taxon>Bacillati</taxon>
        <taxon>Actinomycetota</taxon>
        <taxon>Actinomycetes</taxon>
        <taxon>Propionibacteriales</taxon>
        <taxon>Nocardioidaceae</taxon>
        <taxon>Nocardioides</taxon>
    </lineage>
</organism>
<keyword evidence="6" id="KW-1185">Reference proteome</keyword>
<dbReference type="GO" id="GO:0016491">
    <property type="term" value="F:oxidoreductase activity"/>
    <property type="evidence" value="ECO:0007669"/>
    <property type="project" value="UniProtKB-KW"/>
</dbReference>
<accession>A0A2R7YSP8</accession>
<name>A0A2R7YSP8_9ACTN</name>
<sequence>MLQELVVTTQDHVGTTSQPTPLPVAIIGAGPIGLAAAANAAERGMDFVILEAGAEAGAAVADWAHVRLFSSWSELVDPAARRLLDAAGTWSAPDDGAYPTGAEWRSAYLQPLAELLDGLSRGSVRYGSRVAGVSRAGRDLLVDSGRESDPFALHVDGPDGRARLLASAVVDASGTWTRPNPLGADGYPALGETENAARLTYGIPDFRDPAVAARFAGKHVAVAGKGASAQGVLIGLAQLAQTDSATRVSWLLRRPAVGDAFGGGDNDQLEERGKLGQDARAAAESGVVTSMTRFRTMSVTPQEDGRLSIASVDGQQVTDVDEVIVVTGFRPDFTFLSEVRLDLDPALGSTRVLADQIHPDHHSCGDVAPHGHRELTQPENGLFLVGMKSYGRAPSFLAMTGYEQVRSVVAALDGDYEAADRVDLVLPETGVCNGAGAFDDPDAAAVGGGCCGPVAITKTRTLVVATGDAERRRPTRRSDGGVRDVAQMS</sequence>
<evidence type="ECO:0000256" key="2">
    <source>
        <dbReference type="ARBA" id="ARBA00022827"/>
    </source>
</evidence>
<dbReference type="PRINTS" id="PR00368">
    <property type="entry name" value="FADPNR"/>
</dbReference>
<feature type="region of interest" description="Disordered" evidence="4">
    <location>
        <begin position="468"/>
        <end position="489"/>
    </location>
</feature>
<dbReference type="InterPro" id="IPR036188">
    <property type="entry name" value="FAD/NAD-bd_sf"/>
</dbReference>
<dbReference type="PRINTS" id="PR00411">
    <property type="entry name" value="PNDRDTASEI"/>
</dbReference>
<keyword evidence="3" id="KW-0560">Oxidoreductase</keyword>